<protein>
    <submittedName>
        <fullName evidence="5">Glycosyl transferase</fullName>
    </submittedName>
</protein>
<dbReference type="SUPFAM" id="SSF53756">
    <property type="entry name" value="UDP-Glycosyltransferase/glycogen phosphorylase"/>
    <property type="match status" value="1"/>
</dbReference>
<organism evidence="5 6">
    <name type="scientific">Planosporangium flavigriseum</name>
    <dbReference type="NCBI Taxonomy" id="373681"/>
    <lineage>
        <taxon>Bacteria</taxon>
        <taxon>Bacillati</taxon>
        <taxon>Actinomycetota</taxon>
        <taxon>Actinomycetes</taxon>
        <taxon>Micromonosporales</taxon>
        <taxon>Micromonosporaceae</taxon>
        <taxon>Planosporangium</taxon>
    </lineage>
</organism>
<dbReference type="InterPro" id="IPR050194">
    <property type="entry name" value="Glycosyltransferase_grp1"/>
</dbReference>
<dbReference type="Gene3D" id="3.40.50.2000">
    <property type="entry name" value="Glycogen Phosphorylase B"/>
    <property type="match status" value="2"/>
</dbReference>
<dbReference type="EMBL" id="BONU01000030">
    <property type="protein sequence ID" value="GIG75391.1"/>
    <property type="molecule type" value="Genomic_DNA"/>
</dbReference>
<evidence type="ECO:0000259" key="4">
    <source>
        <dbReference type="Pfam" id="PF13439"/>
    </source>
</evidence>
<evidence type="ECO:0000256" key="1">
    <source>
        <dbReference type="ARBA" id="ARBA00022676"/>
    </source>
</evidence>
<dbReference type="InterPro" id="IPR028098">
    <property type="entry name" value="Glyco_trans_4-like_N"/>
</dbReference>
<dbReference type="Pfam" id="PF13439">
    <property type="entry name" value="Glyco_transf_4"/>
    <property type="match status" value="1"/>
</dbReference>
<feature type="domain" description="Glycosyl transferase family 1" evidence="3">
    <location>
        <begin position="210"/>
        <end position="373"/>
    </location>
</feature>
<dbReference type="PANTHER" id="PTHR45947">
    <property type="entry name" value="SULFOQUINOVOSYL TRANSFERASE SQD2"/>
    <property type="match status" value="1"/>
</dbReference>
<evidence type="ECO:0000259" key="3">
    <source>
        <dbReference type="Pfam" id="PF00534"/>
    </source>
</evidence>
<dbReference type="AlphaFoldDB" id="A0A8J3PMD0"/>
<accession>A0A8J3PMD0</accession>
<keyword evidence="1" id="KW-0328">Glycosyltransferase</keyword>
<dbReference type="GO" id="GO:0016757">
    <property type="term" value="F:glycosyltransferase activity"/>
    <property type="evidence" value="ECO:0007669"/>
    <property type="project" value="UniProtKB-KW"/>
</dbReference>
<keyword evidence="6" id="KW-1185">Reference proteome</keyword>
<dbReference type="InterPro" id="IPR001296">
    <property type="entry name" value="Glyco_trans_1"/>
</dbReference>
<feature type="domain" description="Glycosyltransferase subfamily 4-like N-terminal" evidence="4">
    <location>
        <begin position="25"/>
        <end position="201"/>
    </location>
</feature>
<keyword evidence="2 5" id="KW-0808">Transferase</keyword>
<evidence type="ECO:0000313" key="6">
    <source>
        <dbReference type="Proteomes" id="UP000653674"/>
    </source>
</evidence>
<dbReference type="PANTHER" id="PTHR45947:SF3">
    <property type="entry name" value="SULFOQUINOVOSYL TRANSFERASE SQD2"/>
    <property type="match status" value="1"/>
</dbReference>
<proteinExistence type="predicted"/>
<name>A0A8J3PMD0_9ACTN</name>
<dbReference type="GO" id="GO:1901137">
    <property type="term" value="P:carbohydrate derivative biosynthetic process"/>
    <property type="evidence" value="ECO:0007669"/>
    <property type="project" value="UniProtKB-ARBA"/>
</dbReference>
<gene>
    <name evidence="5" type="ORF">Pfl04_37950</name>
</gene>
<comment type="caution">
    <text evidence="5">The sequence shown here is derived from an EMBL/GenBank/DDBJ whole genome shotgun (WGS) entry which is preliminary data.</text>
</comment>
<dbReference type="Proteomes" id="UP000653674">
    <property type="component" value="Unassembled WGS sequence"/>
</dbReference>
<dbReference type="Pfam" id="PF00534">
    <property type="entry name" value="Glycos_transf_1"/>
    <property type="match status" value="1"/>
</dbReference>
<evidence type="ECO:0000256" key="2">
    <source>
        <dbReference type="ARBA" id="ARBA00022679"/>
    </source>
</evidence>
<evidence type="ECO:0000313" key="5">
    <source>
        <dbReference type="EMBL" id="GIG75391.1"/>
    </source>
</evidence>
<sequence length="414" mass="44913">MTRLRIAMVSEHASPLAKIGGVDSGGQNTHVAELAVALAHRGHEVRVYTRRDNPDLPDVVPFADRVVVEHVPAGPAQFVPKDDLLPFMGTFGRWLASRWSSSDFTPDVVHAHFWMSGLAALTATSSSRIPVVVTYHALGSIKRRYLGSKDTSPDTRLGLERELGHLADRVIAQCAEEVEELGKMGIPRGSIQVVPSGVNTEWFTPTGPRKEHSAGGRLRILSVGRMVERKGFADLIQALYLVPEAELVLLGGPPPDQLDREPMVGQLRRLASKRGVADRVRILGQVPREDMPAWYRSADVVACAPWYEPFGLTPLEAMACGVPVIAYAVGGLAESVIDGVTGILVPPRDIRRLAAALRSVLGDEVRRMSYASAAVDRVRSRYTWERTAADVERVYASVTGEPIVAGGALTEVSS</sequence>
<reference evidence="5" key="1">
    <citation type="submission" date="2021-01" db="EMBL/GenBank/DDBJ databases">
        <title>Whole genome shotgun sequence of Planosporangium flavigriseum NBRC 105377.</title>
        <authorList>
            <person name="Komaki H."/>
            <person name="Tamura T."/>
        </authorList>
    </citation>
    <scope>NUCLEOTIDE SEQUENCE</scope>
    <source>
        <strain evidence="5">NBRC 105377</strain>
    </source>
</reference>